<gene>
    <name evidence="2" type="ORF">SCARR_00965</name>
</gene>
<feature type="signal peptide" evidence="1">
    <location>
        <begin position="1"/>
        <end position="20"/>
    </location>
</feature>
<sequence length="43" mass="4836">MKCALSITLFFALTGAAADAWLVQNQDDWTELHTFGMYIKSLL</sequence>
<feature type="chain" id="PRO_5025442106" evidence="1">
    <location>
        <begin position="21"/>
        <end position="43"/>
    </location>
</feature>
<dbReference type="AlphaFoldDB" id="A0A6C2UFB8"/>
<reference evidence="2 3" key="1">
    <citation type="submission" date="2019-04" db="EMBL/GenBank/DDBJ databases">
        <authorList>
            <person name="Van Vliet M D."/>
        </authorList>
    </citation>
    <scope>NUCLEOTIDE SEQUENCE [LARGE SCALE GENOMIC DNA]</scope>
    <source>
        <strain evidence="2 3">F21</strain>
    </source>
</reference>
<protein>
    <submittedName>
        <fullName evidence="2">Uncharacterized protein</fullName>
    </submittedName>
</protein>
<keyword evidence="3" id="KW-1185">Reference proteome</keyword>
<evidence type="ECO:0000256" key="1">
    <source>
        <dbReference type="SAM" id="SignalP"/>
    </source>
</evidence>
<name>A0A6C2UFB8_9BACT</name>
<keyword evidence="1" id="KW-0732">Signal</keyword>
<evidence type="ECO:0000313" key="3">
    <source>
        <dbReference type="Proteomes" id="UP000346198"/>
    </source>
</evidence>
<organism evidence="2 3">
    <name type="scientific">Pontiella sulfatireligans</name>
    <dbReference type="NCBI Taxonomy" id="2750658"/>
    <lineage>
        <taxon>Bacteria</taxon>
        <taxon>Pseudomonadati</taxon>
        <taxon>Kiritimatiellota</taxon>
        <taxon>Kiritimatiellia</taxon>
        <taxon>Kiritimatiellales</taxon>
        <taxon>Pontiellaceae</taxon>
        <taxon>Pontiella</taxon>
    </lineage>
</organism>
<evidence type="ECO:0000313" key="2">
    <source>
        <dbReference type="EMBL" id="VGO18912.1"/>
    </source>
</evidence>
<dbReference type="EMBL" id="CAAHFH010000001">
    <property type="protein sequence ID" value="VGO18912.1"/>
    <property type="molecule type" value="Genomic_DNA"/>
</dbReference>
<accession>A0A6C2UFB8</accession>
<proteinExistence type="predicted"/>
<dbReference type="Proteomes" id="UP000346198">
    <property type="component" value="Unassembled WGS sequence"/>
</dbReference>